<gene>
    <name evidence="2" type="ORF">EI97DRAFT_71771</name>
</gene>
<proteinExistence type="predicted"/>
<feature type="region of interest" description="Disordered" evidence="1">
    <location>
        <begin position="289"/>
        <end position="326"/>
    </location>
</feature>
<reference evidence="2" key="1">
    <citation type="journal article" date="2020" name="Stud. Mycol.">
        <title>101 Dothideomycetes genomes: a test case for predicting lifestyles and emergence of pathogens.</title>
        <authorList>
            <person name="Haridas S."/>
            <person name="Albert R."/>
            <person name="Binder M."/>
            <person name="Bloem J."/>
            <person name="Labutti K."/>
            <person name="Salamov A."/>
            <person name="Andreopoulos B."/>
            <person name="Baker S."/>
            <person name="Barry K."/>
            <person name="Bills G."/>
            <person name="Bluhm B."/>
            <person name="Cannon C."/>
            <person name="Castanera R."/>
            <person name="Culley D."/>
            <person name="Daum C."/>
            <person name="Ezra D."/>
            <person name="Gonzalez J."/>
            <person name="Henrissat B."/>
            <person name="Kuo A."/>
            <person name="Liang C."/>
            <person name="Lipzen A."/>
            <person name="Lutzoni F."/>
            <person name="Magnuson J."/>
            <person name="Mondo S."/>
            <person name="Nolan M."/>
            <person name="Ohm R."/>
            <person name="Pangilinan J."/>
            <person name="Park H.-J."/>
            <person name="Ramirez L."/>
            <person name="Alfaro M."/>
            <person name="Sun H."/>
            <person name="Tritt A."/>
            <person name="Yoshinaga Y."/>
            <person name="Zwiers L.-H."/>
            <person name="Turgeon B."/>
            <person name="Goodwin S."/>
            <person name="Spatafora J."/>
            <person name="Crous P."/>
            <person name="Grigoriev I."/>
        </authorList>
    </citation>
    <scope>NUCLEOTIDE SEQUENCE</scope>
    <source>
        <strain evidence="2">CBS 379.55</strain>
    </source>
</reference>
<dbReference type="AlphaFoldDB" id="A0A6A6JJB1"/>
<feature type="region of interest" description="Disordered" evidence="1">
    <location>
        <begin position="209"/>
        <end position="232"/>
    </location>
</feature>
<feature type="compositionally biased region" description="Basic and acidic residues" evidence="1">
    <location>
        <begin position="289"/>
        <end position="306"/>
    </location>
</feature>
<dbReference type="RefSeq" id="XP_033653305.1">
    <property type="nucleotide sequence ID" value="XM_033803027.1"/>
</dbReference>
<feature type="compositionally biased region" description="Polar residues" evidence="1">
    <location>
        <begin position="214"/>
        <end position="232"/>
    </location>
</feature>
<organism evidence="2 3">
    <name type="scientific">Westerdykella ornata</name>
    <dbReference type="NCBI Taxonomy" id="318751"/>
    <lineage>
        <taxon>Eukaryota</taxon>
        <taxon>Fungi</taxon>
        <taxon>Dikarya</taxon>
        <taxon>Ascomycota</taxon>
        <taxon>Pezizomycotina</taxon>
        <taxon>Dothideomycetes</taxon>
        <taxon>Pleosporomycetidae</taxon>
        <taxon>Pleosporales</taxon>
        <taxon>Sporormiaceae</taxon>
        <taxon>Westerdykella</taxon>
    </lineage>
</organism>
<feature type="region of interest" description="Disordered" evidence="1">
    <location>
        <begin position="119"/>
        <end position="195"/>
    </location>
</feature>
<dbReference type="OrthoDB" id="3798352at2759"/>
<sequence length="326" mass="35098">MGSRKPIPEIDLTSSSPEPESSRQPVQRFKTERVEGRSTPVTSKLPIRSATVKTEASAAPDSTPQRLIHPVHLERLIDTTDRDAIKSVLLQLCALSPAFSGALARGLAPHSRFAQGLETQGGSVRPHANLASSITPSPRPLSERIPTPHNSKASNLLRQRIKDEHGSSPSTSNLPRGFPESPVFAPLRKPTPTGTPRLAFIKWESASASSSSSRTPSIQRTPISPSNTARKSSSGAILECDNCALFYFEDSSDMCLFHPGRLKPVEDGNGSQTWVYTCCKGGSSAAPCKEGKHVSKANDDDVDSLKRARRPSGASPMRHGKSPRLL</sequence>
<evidence type="ECO:0000313" key="3">
    <source>
        <dbReference type="Proteomes" id="UP000800097"/>
    </source>
</evidence>
<feature type="region of interest" description="Disordered" evidence="1">
    <location>
        <begin position="1"/>
        <end position="45"/>
    </location>
</feature>
<accession>A0A6A6JJB1</accession>
<evidence type="ECO:0000313" key="2">
    <source>
        <dbReference type="EMBL" id="KAF2275766.1"/>
    </source>
</evidence>
<keyword evidence="3" id="KW-1185">Reference proteome</keyword>
<protein>
    <submittedName>
        <fullName evidence="2">Uncharacterized protein</fullName>
    </submittedName>
</protein>
<feature type="compositionally biased region" description="Polar residues" evidence="1">
    <location>
        <begin position="148"/>
        <end position="157"/>
    </location>
</feature>
<evidence type="ECO:0000256" key="1">
    <source>
        <dbReference type="SAM" id="MobiDB-lite"/>
    </source>
</evidence>
<dbReference type="GeneID" id="54556202"/>
<name>A0A6A6JJB1_WESOR</name>
<dbReference type="EMBL" id="ML986496">
    <property type="protein sequence ID" value="KAF2275766.1"/>
    <property type="molecule type" value="Genomic_DNA"/>
</dbReference>
<dbReference type="Proteomes" id="UP000800097">
    <property type="component" value="Unassembled WGS sequence"/>
</dbReference>